<dbReference type="EMBL" id="JAGTTL010000005">
    <property type="protein sequence ID" value="KAK6322420.1"/>
    <property type="molecule type" value="Genomic_DNA"/>
</dbReference>
<comment type="caution">
    <text evidence="2">The sequence shown here is derived from an EMBL/GenBank/DDBJ whole genome shotgun (WGS) entry which is preliminary data.</text>
</comment>
<sequence>MHVNFLPLPTWEGPEPRMSVSSGELSHEMTKESSQDSVSDARTVHWVASLPESSDGPHQVASSEAQSGASQGNSKIKLHTPTERLEHSCTGSTTVQHPWSSIGVLTIKRCIVI</sequence>
<name>A0AAN8MER9_9TELE</name>
<reference evidence="2 3" key="1">
    <citation type="submission" date="2021-04" db="EMBL/GenBank/DDBJ databases">
        <authorList>
            <person name="De Guttry C."/>
            <person name="Zahm M."/>
            <person name="Klopp C."/>
            <person name="Cabau C."/>
            <person name="Louis A."/>
            <person name="Berthelot C."/>
            <person name="Parey E."/>
            <person name="Roest Crollius H."/>
            <person name="Montfort J."/>
            <person name="Robinson-Rechavi M."/>
            <person name="Bucao C."/>
            <person name="Bouchez O."/>
            <person name="Gislard M."/>
            <person name="Lluch J."/>
            <person name="Milhes M."/>
            <person name="Lampietro C."/>
            <person name="Lopez Roques C."/>
            <person name="Donnadieu C."/>
            <person name="Braasch I."/>
            <person name="Desvignes T."/>
            <person name="Postlethwait J."/>
            <person name="Bobe J."/>
            <person name="Wedekind C."/>
            <person name="Guiguen Y."/>
        </authorList>
    </citation>
    <scope>NUCLEOTIDE SEQUENCE [LARGE SCALE GENOMIC DNA]</scope>
    <source>
        <strain evidence="2">Cs_M1</strain>
        <tissue evidence="2">Blood</tissue>
    </source>
</reference>
<feature type="region of interest" description="Disordered" evidence="1">
    <location>
        <begin position="1"/>
        <end position="95"/>
    </location>
</feature>
<gene>
    <name evidence="2" type="ORF">J4Q44_G00072120</name>
</gene>
<protein>
    <submittedName>
        <fullName evidence="2">Uncharacterized protein</fullName>
    </submittedName>
</protein>
<keyword evidence="3" id="KW-1185">Reference proteome</keyword>
<feature type="compositionally biased region" description="Low complexity" evidence="1">
    <location>
        <begin position="59"/>
        <end position="74"/>
    </location>
</feature>
<feature type="compositionally biased region" description="Basic and acidic residues" evidence="1">
    <location>
        <begin position="25"/>
        <end position="34"/>
    </location>
</feature>
<evidence type="ECO:0000313" key="3">
    <source>
        <dbReference type="Proteomes" id="UP001356427"/>
    </source>
</evidence>
<dbReference type="AlphaFoldDB" id="A0AAN8MER9"/>
<proteinExistence type="predicted"/>
<dbReference type="Proteomes" id="UP001356427">
    <property type="component" value="Unassembled WGS sequence"/>
</dbReference>
<organism evidence="2 3">
    <name type="scientific">Coregonus suidteri</name>
    <dbReference type="NCBI Taxonomy" id="861788"/>
    <lineage>
        <taxon>Eukaryota</taxon>
        <taxon>Metazoa</taxon>
        <taxon>Chordata</taxon>
        <taxon>Craniata</taxon>
        <taxon>Vertebrata</taxon>
        <taxon>Euteleostomi</taxon>
        <taxon>Actinopterygii</taxon>
        <taxon>Neopterygii</taxon>
        <taxon>Teleostei</taxon>
        <taxon>Protacanthopterygii</taxon>
        <taxon>Salmoniformes</taxon>
        <taxon>Salmonidae</taxon>
        <taxon>Coregoninae</taxon>
        <taxon>Coregonus</taxon>
    </lineage>
</organism>
<evidence type="ECO:0000313" key="2">
    <source>
        <dbReference type="EMBL" id="KAK6322420.1"/>
    </source>
</evidence>
<evidence type="ECO:0000256" key="1">
    <source>
        <dbReference type="SAM" id="MobiDB-lite"/>
    </source>
</evidence>
<accession>A0AAN8MER9</accession>